<dbReference type="EMBL" id="JBHTLX010000021">
    <property type="protein sequence ID" value="MFD1249591.1"/>
    <property type="molecule type" value="Genomic_DNA"/>
</dbReference>
<evidence type="ECO:0000313" key="2">
    <source>
        <dbReference type="EMBL" id="MFD1249591.1"/>
    </source>
</evidence>
<proteinExistence type="predicted"/>
<dbReference type="RefSeq" id="WP_367919930.1">
    <property type="nucleotide sequence ID" value="NZ_BAABAC010000024.1"/>
</dbReference>
<protein>
    <submittedName>
        <fullName evidence="2">Uncharacterized protein</fullName>
    </submittedName>
</protein>
<reference evidence="3" key="1">
    <citation type="journal article" date="2019" name="Int. J. Syst. Evol. Microbiol.">
        <title>The Global Catalogue of Microorganisms (GCM) 10K type strain sequencing project: providing services to taxonomists for standard genome sequencing and annotation.</title>
        <authorList>
            <consortium name="The Broad Institute Genomics Platform"/>
            <consortium name="The Broad Institute Genome Sequencing Center for Infectious Disease"/>
            <person name="Wu L."/>
            <person name="Ma J."/>
        </authorList>
    </citation>
    <scope>NUCLEOTIDE SEQUENCE [LARGE SCALE GENOMIC DNA]</scope>
    <source>
        <strain evidence="3">CCUG 52478</strain>
    </source>
</reference>
<accession>A0ABW3W2Q1</accession>
<evidence type="ECO:0000313" key="3">
    <source>
        <dbReference type="Proteomes" id="UP001597229"/>
    </source>
</evidence>
<feature type="region of interest" description="Disordered" evidence="1">
    <location>
        <begin position="1"/>
        <end position="21"/>
    </location>
</feature>
<keyword evidence="3" id="KW-1185">Reference proteome</keyword>
<dbReference type="Proteomes" id="UP001597229">
    <property type="component" value="Unassembled WGS sequence"/>
</dbReference>
<comment type="caution">
    <text evidence="2">The sequence shown here is derived from an EMBL/GenBank/DDBJ whole genome shotgun (WGS) entry which is preliminary data.</text>
</comment>
<gene>
    <name evidence="2" type="ORF">ACFQ3F_17460</name>
</gene>
<sequence length="89" mass="9343">MSNDSGPGQGGDGVDQEPPAITWDQVREEVAAFEARHPGLGADNYRDAFTDAAGAVVHSAELEWIESLYTALEVAPSGEPHPGHGFLIG</sequence>
<evidence type="ECO:0000256" key="1">
    <source>
        <dbReference type="SAM" id="MobiDB-lite"/>
    </source>
</evidence>
<organism evidence="2 3">
    <name type="scientific">Nocardioides ginsengisoli</name>
    <dbReference type="NCBI Taxonomy" id="363868"/>
    <lineage>
        <taxon>Bacteria</taxon>
        <taxon>Bacillati</taxon>
        <taxon>Actinomycetota</taxon>
        <taxon>Actinomycetes</taxon>
        <taxon>Propionibacteriales</taxon>
        <taxon>Nocardioidaceae</taxon>
        <taxon>Nocardioides</taxon>
    </lineage>
</organism>
<name>A0ABW3W2Q1_9ACTN</name>